<keyword evidence="8" id="KW-0186">Copper</keyword>
<keyword evidence="9 10" id="KW-0472">Membrane</keyword>
<feature type="transmembrane region" description="Helical" evidence="10">
    <location>
        <begin position="16"/>
        <end position="38"/>
    </location>
</feature>
<dbReference type="PANTHER" id="PTHR21320">
    <property type="entry name" value="CYTOCHROME C OXIDASE ASSEMBLY PROTEIN COX11-RELATED"/>
    <property type="match status" value="1"/>
</dbReference>
<dbReference type="PIRSF" id="PIRSF005413">
    <property type="entry name" value="COX11"/>
    <property type="match status" value="1"/>
</dbReference>
<evidence type="ECO:0000256" key="3">
    <source>
        <dbReference type="ARBA" id="ARBA00009620"/>
    </source>
</evidence>
<evidence type="ECO:0000256" key="1">
    <source>
        <dbReference type="ARBA" id="ARBA00004007"/>
    </source>
</evidence>
<evidence type="ECO:0000256" key="10">
    <source>
        <dbReference type="SAM" id="Phobius"/>
    </source>
</evidence>
<evidence type="ECO:0000256" key="9">
    <source>
        <dbReference type="ARBA" id="ARBA00023136"/>
    </source>
</evidence>
<dbReference type="InterPro" id="IPR007533">
    <property type="entry name" value="Cyt_c_oxidase_assmbl_CtaG"/>
</dbReference>
<comment type="subcellular location">
    <subcellularLocation>
        <location evidence="2">Cell inner membrane</location>
        <topology evidence="2">Single-pass type II membrane protein</topology>
        <orientation evidence="2">Periplasmic side</orientation>
    </subcellularLocation>
</comment>
<dbReference type="PANTHER" id="PTHR21320:SF3">
    <property type="entry name" value="CYTOCHROME C OXIDASE ASSEMBLY PROTEIN COX11, MITOCHONDRIAL-RELATED"/>
    <property type="match status" value="1"/>
</dbReference>
<keyword evidence="12" id="KW-1185">Reference proteome</keyword>
<evidence type="ECO:0000256" key="6">
    <source>
        <dbReference type="ARBA" id="ARBA00022968"/>
    </source>
</evidence>
<reference evidence="12" key="1">
    <citation type="journal article" date="2019" name="Int. J. Syst. Evol. Microbiol.">
        <title>The Global Catalogue of Microorganisms (GCM) 10K type strain sequencing project: providing services to taxonomists for standard genome sequencing and annotation.</title>
        <authorList>
            <consortium name="The Broad Institute Genomics Platform"/>
            <consortium name="The Broad Institute Genome Sequencing Center for Infectious Disease"/>
            <person name="Wu L."/>
            <person name="Ma J."/>
        </authorList>
    </citation>
    <scope>NUCLEOTIDE SEQUENCE [LARGE SCALE GENOMIC DNA]</scope>
    <source>
        <strain evidence="12">SHR3</strain>
    </source>
</reference>
<gene>
    <name evidence="11" type="ORF">ACFPTN_13700</name>
</gene>
<dbReference type="Pfam" id="PF04442">
    <property type="entry name" value="CtaG_Cox11"/>
    <property type="match status" value="1"/>
</dbReference>
<accession>A0ABW1ATT3</accession>
<dbReference type="EMBL" id="JBHSOG010000050">
    <property type="protein sequence ID" value="MFC5770433.1"/>
    <property type="molecule type" value="Genomic_DNA"/>
</dbReference>
<dbReference type="Gene3D" id="2.60.370.10">
    <property type="entry name" value="Ctag/Cox11"/>
    <property type="match status" value="1"/>
</dbReference>
<comment type="similarity">
    <text evidence="3">Belongs to the COX11/CtaG family.</text>
</comment>
<evidence type="ECO:0000313" key="11">
    <source>
        <dbReference type="EMBL" id="MFC5770433.1"/>
    </source>
</evidence>
<comment type="function">
    <text evidence="1">Exerts its effect at some terminal stage of cytochrome c oxidase synthesis, probably by being involved in the insertion of the copper B into subunit I.</text>
</comment>
<evidence type="ECO:0000256" key="4">
    <source>
        <dbReference type="ARBA" id="ARBA00015384"/>
    </source>
</evidence>
<dbReference type="Proteomes" id="UP001595974">
    <property type="component" value="Unassembled WGS sequence"/>
</dbReference>
<dbReference type="InterPro" id="IPR023471">
    <property type="entry name" value="CtaG/Cox11_dom_sf"/>
</dbReference>
<dbReference type="RefSeq" id="WP_096445040.1">
    <property type="nucleotide sequence ID" value="NZ_JBHSOG010000050.1"/>
</dbReference>
<proteinExistence type="inferred from homology"/>
<comment type="caution">
    <text evidence="11">The sequence shown here is derived from an EMBL/GenBank/DDBJ whole genome shotgun (WGS) entry which is preliminary data.</text>
</comment>
<organism evidence="11 12">
    <name type="scientific">Thauera sinica</name>
    <dbReference type="NCBI Taxonomy" id="2665146"/>
    <lineage>
        <taxon>Bacteria</taxon>
        <taxon>Pseudomonadati</taxon>
        <taxon>Pseudomonadota</taxon>
        <taxon>Betaproteobacteria</taxon>
        <taxon>Rhodocyclales</taxon>
        <taxon>Zoogloeaceae</taxon>
        <taxon>Thauera</taxon>
    </lineage>
</organism>
<protein>
    <recommendedName>
        <fullName evidence="4">Cytochrome c oxidase assembly protein CtaG</fullName>
    </recommendedName>
</protein>
<evidence type="ECO:0000256" key="7">
    <source>
        <dbReference type="ARBA" id="ARBA00022989"/>
    </source>
</evidence>
<evidence type="ECO:0000256" key="5">
    <source>
        <dbReference type="ARBA" id="ARBA00022692"/>
    </source>
</evidence>
<evidence type="ECO:0000256" key="8">
    <source>
        <dbReference type="ARBA" id="ARBA00023008"/>
    </source>
</evidence>
<dbReference type="SUPFAM" id="SSF110111">
    <property type="entry name" value="Ctag/Cox11"/>
    <property type="match status" value="1"/>
</dbReference>
<evidence type="ECO:0000313" key="12">
    <source>
        <dbReference type="Proteomes" id="UP001595974"/>
    </source>
</evidence>
<name>A0ABW1ATT3_9RHOO</name>
<keyword evidence="6" id="KW-0735">Signal-anchor</keyword>
<keyword evidence="5 10" id="KW-0812">Transmembrane</keyword>
<evidence type="ECO:0000256" key="2">
    <source>
        <dbReference type="ARBA" id="ARBA00004382"/>
    </source>
</evidence>
<sequence length="195" mass="21382">MNPRAAGSLDTENRRLLLRLALSALAMFGFGFLLVPFYEKICEATGINNFLRPEAEAGARAAANTQVDASRTILVQFDANLHDLPWRFQPVQRSVSVHPGELVHIEYEVSNTRAESVTGQAVPSYGPQVAGQYFRKLDCFCFAQQTLAPGEKRIMPVVFVVDPGLPDDVNTITLSYTFFELKGRNAMANAAGDAS</sequence>
<keyword evidence="7 10" id="KW-1133">Transmembrane helix</keyword>
<dbReference type="NCBIfam" id="NF003465">
    <property type="entry name" value="PRK05089.1"/>
    <property type="match status" value="1"/>
</dbReference>